<keyword evidence="10" id="KW-1185">Reference proteome</keyword>
<accession>A0ABT8F4V4</accession>
<feature type="domain" description="ABC3 transporter permease C-terminal" evidence="7">
    <location>
        <begin position="671"/>
        <end position="785"/>
    </location>
</feature>
<feature type="transmembrane region" description="Helical" evidence="6">
    <location>
        <begin position="721"/>
        <end position="743"/>
    </location>
</feature>
<evidence type="ECO:0000256" key="2">
    <source>
        <dbReference type="ARBA" id="ARBA00022475"/>
    </source>
</evidence>
<evidence type="ECO:0000256" key="1">
    <source>
        <dbReference type="ARBA" id="ARBA00004651"/>
    </source>
</evidence>
<feature type="transmembrane region" description="Helical" evidence="6">
    <location>
        <begin position="668"/>
        <end position="693"/>
    </location>
</feature>
<evidence type="ECO:0000256" key="6">
    <source>
        <dbReference type="SAM" id="Phobius"/>
    </source>
</evidence>
<comment type="subcellular location">
    <subcellularLocation>
        <location evidence="1">Cell membrane</location>
        <topology evidence="1">Multi-pass membrane protein</topology>
    </subcellularLocation>
</comment>
<feature type="transmembrane region" description="Helical" evidence="6">
    <location>
        <begin position="286"/>
        <end position="311"/>
    </location>
</feature>
<dbReference type="PROSITE" id="PS51257">
    <property type="entry name" value="PROKAR_LIPOPROTEIN"/>
    <property type="match status" value="1"/>
</dbReference>
<proteinExistence type="predicted"/>
<dbReference type="PANTHER" id="PTHR30572">
    <property type="entry name" value="MEMBRANE COMPONENT OF TRANSPORTER-RELATED"/>
    <property type="match status" value="1"/>
</dbReference>
<keyword evidence="5 6" id="KW-0472">Membrane</keyword>
<feature type="transmembrane region" description="Helical" evidence="6">
    <location>
        <begin position="379"/>
        <end position="404"/>
    </location>
</feature>
<dbReference type="PANTHER" id="PTHR30572:SF18">
    <property type="entry name" value="ABC-TYPE MACROLIDE FAMILY EXPORT SYSTEM PERMEASE COMPONENT 2"/>
    <property type="match status" value="1"/>
</dbReference>
<feature type="domain" description="MacB-like periplasmic core" evidence="8">
    <location>
        <begin position="22"/>
        <end position="240"/>
    </location>
</feature>
<organism evidence="9 10">
    <name type="scientific">Shiella aurantiaca</name>
    <dbReference type="NCBI Taxonomy" id="3058365"/>
    <lineage>
        <taxon>Bacteria</taxon>
        <taxon>Pseudomonadati</taxon>
        <taxon>Bacteroidota</taxon>
        <taxon>Cytophagia</taxon>
        <taxon>Cytophagales</taxon>
        <taxon>Shiellaceae</taxon>
        <taxon>Shiella</taxon>
    </lineage>
</organism>
<dbReference type="InterPro" id="IPR050250">
    <property type="entry name" value="Macrolide_Exporter_MacB"/>
</dbReference>
<feature type="transmembrane region" description="Helical" evidence="6">
    <location>
        <begin position="425"/>
        <end position="448"/>
    </location>
</feature>
<comment type="caution">
    <text evidence="9">The sequence shown here is derived from an EMBL/GenBank/DDBJ whole genome shotgun (WGS) entry which is preliminary data.</text>
</comment>
<feature type="transmembrane region" description="Helical" evidence="6">
    <location>
        <begin position="749"/>
        <end position="773"/>
    </location>
</feature>
<dbReference type="Pfam" id="PF02687">
    <property type="entry name" value="FtsX"/>
    <property type="match status" value="2"/>
</dbReference>
<evidence type="ECO:0000313" key="9">
    <source>
        <dbReference type="EMBL" id="MDN4165493.1"/>
    </source>
</evidence>
<keyword evidence="4 6" id="KW-1133">Transmembrane helix</keyword>
<dbReference type="InterPro" id="IPR003838">
    <property type="entry name" value="ABC3_permease_C"/>
</dbReference>
<evidence type="ECO:0000259" key="7">
    <source>
        <dbReference type="Pfam" id="PF02687"/>
    </source>
</evidence>
<dbReference type="InterPro" id="IPR025857">
    <property type="entry name" value="MacB_PCD"/>
</dbReference>
<evidence type="ECO:0000256" key="3">
    <source>
        <dbReference type="ARBA" id="ARBA00022692"/>
    </source>
</evidence>
<feature type="domain" description="MacB-like periplasmic core" evidence="8">
    <location>
        <begin position="474"/>
        <end position="621"/>
    </location>
</feature>
<protein>
    <submittedName>
        <fullName evidence="9">ABC transporter permease</fullName>
    </submittedName>
</protein>
<reference evidence="9" key="1">
    <citation type="submission" date="2023-06" db="EMBL/GenBank/DDBJ databases">
        <title>Cytophagales bacterium Strain LB-30, isolated from soil.</title>
        <authorList>
            <person name="Liu B."/>
        </authorList>
    </citation>
    <scope>NUCLEOTIDE SEQUENCE</scope>
    <source>
        <strain evidence="9">LB-30</strain>
    </source>
</reference>
<dbReference type="Pfam" id="PF12704">
    <property type="entry name" value="MacB_PCD"/>
    <property type="match status" value="2"/>
</dbReference>
<evidence type="ECO:0000256" key="4">
    <source>
        <dbReference type="ARBA" id="ARBA00022989"/>
    </source>
</evidence>
<feature type="transmembrane region" description="Helical" evidence="6">
    <location>
        <begin position="332"/>
        <end position="359"/>
    </location>
</feature>
<sequence>MIRNYLLLSFRNLWRNKLYVSINLVGMGIAIACTIVAYLNYQFNHQFDTHFLQDDKSVYRINIQREFNGKTTPYGIVPFALVENLKQEKGYFTEVSHFRQSGLSVRHQEDVFGLEVAFVDAEFAAMFPMNLLEGSWEGLSDKKNIYLTEKAAMKLFGNQPALGQTISHMGDSAQVEWLVAGVIENPPYNSSFQAEAFTQLDNVYPLDTQLGPDNWNYFTTAFVALAPTQSVEAAHEQLSRYIAIQNAAREDFIITSFWLDPLEGMAARSVELWGTWTHDALPVPAVIAPIVMAVLILLIACFNFTNTAIAMAGRRLKEIGIRKVMGGQKRQLVTQFLVENSVLCLLSLLLGVLLAELLVPTYSAMWEFLEISTNYSENLSLLGFLLLILLAVSVFSGAYPSLYISKFEPTAILKGTFRFSGSNRLTKVLLTLQFAISLIAIVSGFTFIENSDYQKSLDLGYKPQKIAMAYMENADAYERYRSSLLSRPEVSQVVGGRHSLSSGGRYTATLGYNSEKMEVNGYNLSEDYLSMLDVQFVAGRNFTPDSETDRKESVIISEGLARELMPGQEALGERLLLNDTLSLYVVGVVRDIYNNGFWDPLQPAMIRYAAPSDYQYIFVKSDGLSRSALATVMEQEWKKVFPSRLYGGYFMDGGIEGSEEVNTNLVKVFSFLGLVALLLSATGLFTLVSLTILKRMKEIGVRKILGASIPHIAFVINKDSLIILAISSALGAVAGVYLAQFLMSTIWAYYTHVTWLTVALSIVSLLACALLTISGKVLSAARTNPVDTLRSE</sequence>
<dbReference type="EMBL" id="JAUHJS010000004">
    <property type="protein sequence ID" value="MDN4165493.1"/>
    <property type="molecule type" value="Genomic_DNA"/>
</dbReference>
<keyword evidence="3 6" id="KW-0812">Transmembrane</keyword>
<gene>
    <name evidence="9" type="ORF">QWY31_08275</name>
</gene>
<dbReference type="Proteomes" id="UP001168552">
    <property type="component" value="Unassembled WGS sequence"/>
</dbReference>
<keyword evidence="2" id="KW-1003">Cell membrane</keyword>
<evidence type="ECO:0000259" key="8">
    <source>
        <dbReference type="Pfam" id="PF12704"/>
    </source>
</evidence>
<evidence type="ECO:0000313" key="10">
    <source>
        <dbReference type="Proteomes" id="UP001168552"/>
    </source>
</evidence>
<evidence type="ECO:0000256" key="5">
    <source>
        <dbReference type="ARBA" id="ARBA00023136"/>
    </source>
</evidence>
<feature type="domain" description="ABC3 transporter permease C-terminal" evidence="7">
    <location>
        <begin position="290"/>
        <end position="409"/>
    </location>
</feature>
<feature type="transmembrane region" description="Helical" evidence="6">
    <location>
        <begin position="20"/>
        <end position="41"/>
    </location>
</feature>
<dbReference type="RefSeq" id="WP_320004026.1">
    <property type="nucleotide sequence ID" value="NZ_JAUHJS010000004.1"/>
</dbReference>
<name>A0ABT8F4V4_9BACT</name>